<evidence type="ECO:0000313" key="3">
    <source>
        <dbReference type="EMBL" id="HJG95570.1"/>
    </source>
</evidence>
<dbReference type="InterPro" id="IPR050639">
    <property type="entry name" value="SSR_resolvase"/>
</dbReference>
<dbReference type="AlphaFoldDB" id="A0A921MZG2"/>
<sequence length="199" mass="23902">MRIYGYSRVSTKEQNLDRQLVELRKYVDDRFIFQDKVSGKDFNRPEYQLMRKVAQKGDVIYIKSLDRLGRNKSEIKQELEYYKNEGVRIKILDIPTSMMDISEGQEWLMDMINNLLIEVLATMAEQERLNIRQRQAEGIAIAKEQGKYKGRKEIDFPENWAEVYDQWKNRKIKGNEAMEKLGLKRNTFYRLIKKYEEKK</sequence>
<dbReference type="CDD" id="cd03768">
    <property type="entry name" value="SR_ResInv"/>
    <property type="match status" value="1"/>
</dbReference>
<dbReference type="GO" id="GO:0000150">
    <property type="term" value="F:DNA strand exchange activity"/>
    <property type="evidence" value="ECO:0007669"/>
    <property type="project" value="InterPro"/>
</dbReference>
<gene>
    <name evidence="3" type="ORF">K8V90_00520</name>
</gene>
<dbReference type="Pfam" id="PF00239">
    <property type="entry name" value="Resolvase"/>
    <property type="match status" value="1"/>
</dbReference>
<dbReference type="Proteomes" id="UP000776700">
    <property type="component" value="Unassembled WGS sequence"/>
</dbReference>
<dbReference type="PANTHER" id="PTHR30461">
    <property type="entry name" value="DNA-INVERTASE FROM LAMBDOID PROPHAGE"/>
    <property type="match status" value="1"/>
</dbReference>
<evidence type="ECO:0000256" key="1">
    <source>
        <dbReference type="ARBA" id="ARBA00009913"/>
    </source>
</evidence>
<dbReference type="PROSITE" id="PS51736">
    <property type="entry name" value="RECOMBINASES_3"/>
    <property type="match status" value="1"/>
</dbReference>
<name>A0A921MZG2_9FIRM</name>
<reference evidence="3" key="1">
    <citation type="journal article" date="2021" name="PeerJ">
        <title>Extensive microbial diversity within the chicken gut microbiome revealed by metagenomics and culture.</title>
        <authorList>
            <person name="Gilroy R."/>
            <person name="Ravi A."/>
            <person name="Getino M."/>
            <person name="Pursley I."/>
            <person name="Horton D.L."/>
            <person name="Alikhan N.F."/>
            <person name="Baker D."/>
            <person name="Gharbi K."/>
            <person name="Hall N."/>
            <person name="Watson M."/>
            <person name="Adriaenssens E.M."/>
            <person name="Foster-Nyarko E."/>
            <person name="Jarju S."/>
            <person name="Secka A."/>
            <person name="Antonio M."/>
            <person name="Oren A."/>
            <person name="Chaudhuri R.R."/>
            <person name="La Ragione R."/>
            <person name="Hildebrand F."/>
            <person name="Pallen M.J."/>
        </authorList>
    </citation>
    <scope>NUCLEOTIDE SEQUENCE</scope>
    <source>
        <strain evidence="3">1277</strain>
    </source>
</reference>
<dbReference type="SMART" id="SM00857">
    <property type="entry name" value="Resolvase"/>
    <property type="match status" value="1"/>
</dbReference>
<reference evidence="3" key="2">
    <citation type="submission" date="2021-09" db="EMBL/GenBank/DDBJ databases">
        <authorList>
            <person name="Gilroy R."/>
        </authorList>
    </citation>
    <scope>NUCLEOTIDE SEQUENCE</scope>
    <source>
        <strain evidence="3">1277</strain>
    </source>
</reference>
<dbReference type="GO" id="GO:0003677">
    <property type="term" value="F:DNA binding"/>
    <property type="evidence" value="ECO:0007669"/>
    <property type="project" value="InterPro"/>
</dbReference>
<comment type="caution">
    <text evidence="3">The sequence shown here is derived from an EMBL/GenBank/DDBJ whole genome shotgun (WGS) entry which is preliminary data.</text>
</comment>
<dbReference type="EMBL" id="DYUB01000017">
    <property type="protein sequence ID" value="HJG95570.1"/>
    <property type="molecule type" value="Genomic_DNA"/>
</dbReference>
<dbReference type="PANTHER" id="PTHR30461:SF26">
    <property type="entry name" value="RESOLVASE HOMOLOG YNEB"/>
    <property type="match status" value="1"/>
</dbReference>
<evidence type="ECO:0000259" key="2">
    <source>
        <dbReference type="PROSITE" id="PS51736"/>
    </source>
</evidence>
<proteinExistence type="inferred from homology"/>
<dbReference type="InterPro" id="IPR036162">
    <property type="entry name" value="Resolvase-like_N_sf"/>
</dbReference>
<evidence type="ECO:0000313" key="4">
    <source>
        <dbReference type="Proteomes" id="UP000776700"/>
    </source>
</evidence>
<organism evidence="3 4">
    <name type="scientific">Romboutsia timonensis</name>
    <dbReference type="NCBI Taxonomy" id="1776391"/>
    <lineage>
        <taxon>Bacteria</taxon>
        <taxon>Bacillati</taxon>
        <taxon>Bacillota</taxon>
        <taxon>Clostridia</taxon>
        <taxon>Peptostreptococcales</taxon>
        <taxon>Peptostreptococcaceae</taxon>
        <taxon>Romboutsia</taxon>
    </lineage>
</organism>
<dbReference type="SUPFAM" id="SSF53041">
    <property type="entry name" value="Resolvase-like"/>
    <property type="match status" value="1"/>
</dbReference>
<accession>A0A921MZG2</accession>
<dbReference type="Gene3D" id="3.40.50.1390">
    <property type="entry name" value="Resolvase, N-terminal catalytic domain"/>
    <property type="match status" value="1"/>
</dbReference>
<protein>
    <submittedName>
        <fullName evidence="3">Recombinase family protein</fullName>
    </submittedName>
</protein>
<feature type="domain" description="Resolvase/invertase-type recombinase catalytic" evidence="2">
    <location>
        <begin position="2"/>
        <end position="146"/>
    </location>
</feature>
<comment type="similarity">
    <text evidence="1">Belongs to the site-specific recombinase resolvase family.</text>
</comment>
<dbReference type="InterPro" id="IPR006119">
    <property type="entry name" value="Resolv_N"/>
</dbReference>